<feature type="transmembrane region" description="Helical" evidence="7">
    <location>
        <begin position="12"/>
        <end position="32"/>
    </location>
</feature>
<dbReference type="CDD" id="cd13127">
    <property type="entry name" value="MATE_tuaB_like"/>
    <property type="match status" value="1"/>
</dbReference>
<evidence type="ECO:0000313" key="11">
    <source>
        <dbReference type="Proteomes" id="UP000266633"/>
    </source>
</evidence>
<proteinExistence type="inferred from homology"/>
<feature type="transmembrane region" description="Helical" evidence="7">
    <location>
        <begin position="442"/>
        <end position="462"/>
    </location>
</feature>
<keyword evidence="11" id="KW-1185">Reference proteome</keyword>
<comment type="caution">
    <text evidence="8">The sequence shown here is derived from an EMBL/GenBank/DDBJ whole genome shotgun (WGS) entry which is preliminary data.</text>
</comment>
<evidence type="ECO:0000256" key="2">
    <source>
        <dbReference type="ARBA" id="ARBA00007430"/>
    </source>
</evidence>
<reference evidence="8 10" key="1">
    <citation type="submission" date="2018-05" db="EMBL/GenBank/DDBJ databases">
        <title>Genomic diversity of pathogens causing Blackleg of Potato in Pakistan.</title>
        <authorList>
            <person name="Sarfraz S."/>
            <person name="Riaz K."/>
            <person name="Oulghazi S."/>
            <person name="Cigna J."/>
            <person name="Sahi S.T."/>
            <person name="Khan S.H."/>
            <person name="Hameed A."/>
            <person name="Faure D."/>
        </authorList>
    </citation>
    <scope>NUCLEOTIDE SEQUENCE [LARGE SCALE GENOMIC DNA]</scope>
    <source>
        <strain evidence="8 10">SS70</strain>
    </source>
</reference>
<dbReference type="EMBL" id="QESZ01000019">
    <property type="protein sequence ID" value="PWD72240.1"/>
    <property type="molecule type" value="Genomic_DNA"/>
</dbReference>
<dbReference type="NCBIfam" id="NF007773">
    <property type="entry name" value="PRK10459.1"/>
    <property type="match status" value="1"/>
</dbReference>
<dbReference type="GO" id="GO:0005886">
    <property type="term" value="C:plasma membrane"/>
    <property type="evidence" value="ECO:0007669"/>
    <property type="project" value="UniProtKB-SubCell"/>
</dbReference>
<feature type="transmembrane region" description="Helical" evidence="7">
    <location>
        <begin position="282"/>
        <end position="302"/>
    </location>
</feature>
<feature type="transmembrane region" description="Helical" evidence="7">
    <location>
        <begin position="142"/>
        <end position="160"/>
    </location>
</feature>
<comment type="similarity">
    <text evidence="2">Belongs to the polysaccharide synthase family.</text>
</comment>
<evidence type="ECO:0000256" key="6">
    <source>
        <dbReference type="ARBA" id="ARBA00023136"/>
    </source>
</evidence>
<accession>A0AAP6RXL6</accession>
<feature type="transmembrane region" description="Helical" evidence="7">
    <location>
        <begin position="228"/>
        <end position="246"/>
    </location>
</feature>
<organism evidence="8 10">
    <name type="scientific">Dickeya dianthicola</name>
    <dbReference type="NCBI Taxonomy" id="204039"/>
    <lineage>
        <taxon>Bacteria</taxon>
        <taxon>Pseudomonadati</taxon>
        <taxon>Pseudomonadota</taxon>
        <taxon>Gammaproteobacteria</taxon>
        <taxon>Enterobacterales</taxon>
        <taxon>Pectobacteriaceae</taxon>
        <taxon>Dickeya</taxon>
    </lineage>
</organism>
<keyword evidence="5 7" id="KW-1133">Transmembrane helix</keyword>
<dbReference type="PANTHER" id="PTHR30250:SF10">
    <property type="entry name" value="LIPOPOLYSACCHARIDE BIOSYNTHESIS PROTEIN WZXC"/>
    <property type="match status" value="1"/>
</dbReference>
<dbReference type="GeneID" id="49321302"/>
<evidence type="ECO:0000313" key="10">
    <source>
        <dbReference type="Proteomes" id="UP000245055"/>
    </source>
</evidence>
<feature type="transmembrane region" description="Helical" evidence="7">
    <location>
        <begin position="413"/>
        <end position="436"/>
    </location>
</feature>
<feature type="transmembrane region" description="Helical" evidence="7">
    <location>
        <begin position="322"/>
        <end position="343"/>
    </location>
</feature>
<dbReference type="InterPro" id="IPR050833">
    <property type="entry name" value="Poly_Biosynth_Transport"/>
</dbReference>
<reference evidence="9 11" key="2">
    <citation type="submission" date="2018-09" db="EMBL/GenBank/DDBJ databases">
        <title>Phylogenetic diversity of Pectobacterium and Dickeya strains causing blackleg disease of potato in Morocco.</title>
        <authorList>
            <person name="Oulghazi S."/>
            <person name="Moumni M."/>
            <person name="Faure D."/>
        </authorList>
    </citation>
    <scope>NUCLEOTIDE SEQUENCE [LARGE SCALE GENOMIC DNA]</scope>
    <source>
        <strain evidence="9 11">S4.16.03.LID</strain>
    </source>
</reference>
<keyword evidence="6 7" id="KW-0472">Membrane</keyword>
<dbReference type="PANTHER" id="PTHR30250">
    <property type="entry name" value="PST FAMILY PREDICTED COLANIC ACID TRANSPORTER"/>
    <property type="match status" value="1"/>
</dbReference>
<feature type="transmembrane region" description="Helical" evidence="7">
    <location>
        <begin position="166"/>
        <end position="185"/>
    </location>
</feature>
<dbReference type="AlphaFoldDB" id="A0AAP6RXL6"/>
<evidence type="ECO:0000256" key="5">
    <source>
        <dbReference type="ARBA" id="ARBA00022989"/>
    </source>
</evidence>
<feature type="transmembrane region" description="Helical" evidence="7">
    <location>
        <begin position="355"/>
        <end position="375"/>
    </location>
</feature>
<dbReference type="Pfam" id="PF13440">
    <property type="entry name" value="Polysacc_synt_3"/>
    <property type="match status" value="1"/>
</dbReference>
<feature type="transmembrane region" description="Helical" evidence="7">
    <location>
        <begin position="108"/>
        <end position="130"/>
    </location>
</feature>
<dbReference type="RefSeq" id="WP_024105179.1">
    <property type="nucleotide sequence ID" value="NZ_CP031560.1"/>
</dbReference>
<evidence type="ECO:0000256" key="4">
    <source>
        <dbReference type="ARBA" id="ARBA00022692"/>
    </source>
</evidence>
<comment type="subcellular location">
    <subcellularLocation>
        <location evidence="1">Cell membrane</location>
        <topology evidence="1">Multi-pass membrane protein</topology>
    </subcellularLocation>
</comment>
<protein>
    <submittedName>
        <fullName evidence="8">Colanic acid exporter</fullName>
    </submittedName>
</protein>
<feature type="transmembrane region" description="Helical" evidence="7">
    <location>
        <begin position="75"/>
        <end position="102"/>
    </location>
</feature>
<feature type="transmembrane region" description="Helical" evidence="7">
    <location>
        <begin position="381"/>
        <end position="401"/>
    </location>
</feature>
<keyword evidence="3" id="KW-1003">Cell membrane</keyword>
<evidence type="ECO:0000256" key="1">
    <source>
        <dbReference type="ARBA" id="ARBA00004651"/>
    </source>
</evidence>
<evidence type="ECO:0000313" key="8">
    <source>
        <dbReference type="EMBL" id="PWD72240.1"/>
    </source>
</evidence>
<dbReference type="Proteomes" id="UP000266633">
    <property type="component" value="Unassembled WGS sequence"/>
</dbReference>
<evidence type="ECO:0000256" key="3">
    <source>
        <dbReference type="ARBA" id="ARBA00022475"/>
    </source>
</evidence>
<evidence type="ECO:0000313" key="9">
    <source>
        <dbReference type="EMBL" id="RJL75465.1"/>
    </source>
</evidence>
<dbReference type="Proteomes" id="UP000245055">
    <property type="component" value="Unassembled WGS sequence"/>
</dbReference>
<sequence length="479" mass="53709">MGLLSNTKWVALSQGFKVAVQLLNIVVLARLIPPGEYGLMAMALVVTNFAILVRDLGTAAAIIQRQDLEEKTINAIFWLNVAMGLVIAVTVIASSPVISYLFHESRLIFILCLLSISFPLASTSSAHLALLEKRSRFREIAFIEISSSATAVTIAIVLAYMNWGVYSLVMQSIIMALMSTIQLWLKSDWRPTTKKIFDWHEIKNLLGFSGNLTLFNFINYFSRNADSMIIGHYLSSAVLGAYSLAYRIMLFPVQNMTFVASRALFPIFSEHQKDNEKLRESYYSTLQFILLIVLPLMTGLAVLSEPFVNLVFGEKWHLTASILTWLAPTGIIQAVLSTSGTVFMAKGRTDVLMKLGIVGMILQVSAFVLGVNFGILNFAKFYFIANLINFVPVMWSVMRMIDGKLFEFFKRIYNLIIATLLMVAFMKLILLNVPYFYVVNSFVKLVVISLLGGGGYLFYVFVTEREISISLKSLFKNIP</sequence>
<evidence type="ECO:0000256" key="7">
    <source>
        <dbReference type="SAM" id="Phobius"/>
    </source>
</evidence>
<dbReference type="EMBL" id="QZDO01000018">
    <property type="protein sequence ID" value="RJL75465.1"/>
    <property type="molecule type" value="Genomic_DNA"/>
</dbReference>
<gene>
    <name evidence="9" type="ORF">D5077_06120</name>
    <name evidence="8" type="ORF">DF213_13885</name>
</gene>
<feature type="transmembrane region" description="Helical" evidence="7">
    <location>
        <begin position="38"/>
        <end position="63"/>
    </location>
</feature>
<name>A0AAP6RXL6_9GAMM</name>
<keyword evidence="4 7" id="KW-0812">Transmembrane</keyword>